<dbReference type="RefSeq" id="WP_238229817.1">
    <property type="nucleotide sequence ID" value="NZ_BPQO01000004.1"/>
</dbReference>
<accession>A0AAV4ZIA3</accession>
<proteinExistence type="predicted"/>
<keyword evidence="2" id="KW-1185">Reference proteome</keyword>
<name>A0AAV4ZIA3_9HYPH</name>
<gene>
    <name evidence="1" type="ORF">BHAOGJBA_1331</name>
</gene>
<reference evidence="1" key="1">
    <citation type="journal article" date="2016" name="Front. Microbiol.">
        <title>Genome Sequence of the Piezophilic, Mesophilic Sulfate-Reducing Bacterium Desulfovibrio indicus J2T.</title>
        <authorList>
            <person name="Cao J."/>
            <person name="Maignien L."/>
            <person name="Shao Z."/>
            <person name="Alain K."/>
            <person name="Jebbar M."/>
        </authorList>
    </citation>
    <scope>NUCLEOTIDE SEQUENCE</scope>
    <source>
        <strain evidence="1">DSM 16372</strain>
    </source>
</reference>
<sequence length="198" mass="21681">MPENVVAKHDVPPDGVDQDELEAAIRADFEHRMSEVRRKVSDLLAHSASREAFTALLGLDGDARHGLMRHVVSNLSGPRTIDGLEALAVFASYFVLDDGEVMVVPDVDEEVESVGMAAIMANHATFGTDPKEDLKAYADRERPKTLVLSDRDERPARGAEILEAIRFNADFAVREEAAREAAYAAFLDDDLDAPAPRP</sequence>
<evidence type="ECO:0000313" key="2">
    <source>
        <dbReference type="Proteomes" id="UP001055247"/>
    </source>
</evidence>
<comment type="caution">
    <text evidence="1">The sequence shown here is derived from an EMBL/GenBank/DDBJ whole genome shotgun (WGS) entry which is preliminary data.</text>
</comment>
<dbReference type="Proteomes" id="UP001055247">
    <property type="component" value="Unassembled WGS sequence"/>
</dbReference>
<reference evidence="1" key="2">
    <citation type="submission" date="2021-08" db="EMBL/GenBank/DDBJ databases">
        <authorList>
            <person name="Tani A."/>
            <person name="Ola A."/>
            <person name="Ogura Y."/>
            <person name="Katsura K."/>
            <person name="Hayashi T."/>
        </authorList>
    </citation>
    <scope>NUCLEOTIDE SEQUENCE</scope>
    <source>
        <strain evidence="1">DSM 16372</strain>
    </source>
</reference>
<organism evidence="1 2">
    <name type="scientific">Methylobacterium hispanicum</name>
    <dbReference type="NCBI Taxonomy" id="270350"/>
    <lineage>
        <taxon>Bacteria</taxon>
        <taxon>Pseudomonadati</taxon>
        <taxon>Pseudomonadota</taxon>
        <taxon>Alphaproteobacteria</taxon>
        <taxon>Hyphomicrobiales</taxon>
        <taxon>Methylobacteriaceae</taxon>
        <taxon>Methylobacterium</taxon>
    </lineage>
</organism>
<dbReference type="EMBL" id="BPQO01000004">
    <property type="protein sequence ID" value="GJD87826.1"/>
    <property type="molecule type" value="Genomic_DNA"/>
</dbReference>
<dbReference type="AlphaFoldDB" id="A0AAV4ZIA3"/>
<evidence type="ECO:0000313" key="1">
    <source>
        <dbReference type="EMBL" id="GJD87826.1"/>
    </source>
</evidence>
<protein>
    <submittedName>
        <fullName evidence="1">Uncharacterized protein</fullName>
    </submittedName>
</protein>